<proteinExistence type="predicted"/>
<name>A0A4D6NAI9_VIGUN</name>
<dbReference type="Proteomes" id="UP000501690">
    <property type="component" value="Linkage Group LG10"/>
</dbReference>
<dbReference type="AlphaFoldDB" id="A0A4D6NAI9"/>
<accession>A0A4D6NAI9</accession>
<protein>
    <submittedName>
        <fullName evidence="1">Uncharacterized protein</fullName>
    </submittedName>
</protein>
<sequence>MHALLGSTGLPVRRQHRDSDFAWLRGAILVLGYSDRLAAELEPSGDSYKNSGIVERVALGGEGGPTRQCLQVSVLLGAWRLAKSPSRLRTITRQHIFPTQFWVPEEEPPNGKILTARQRVSDSPSFWVFV</sequence>
<organism evidence="1 2">
    <name type="scientific">Vigna unguiculata</name>
    <name type="common">Cowpea</name>
    <dbReference type="NCBI Taxonomy" id="3917"/>
    <lineage>
        <taxon>Eukaryota</taxon>
        <taxon>Viridiplantae</taxon>
        <taxon>Streptophyta</taxon>
        <taxon>Embryophyta</taxon>
        <taxon>Tracheophyta</taxon>
        <taxon>Spermatophyta</taxon>
        <taxon>Magnoliopsida</taxon>
        <taxon>eudicotyledons</taxon>
        <taxon>Gunneridae</taxon>
        <taxon>Pentapetalae</taxon>
        <taxon>rosids</taxon>
        <taxon>fabids</taxon>
        <taxon>Fabales</taxon>
        <taxon>Fabaceae</taxon>
        <taxon>Papilionoideae</taxon>
        <taxon>50 kb inversion clade</taxon>
        <taxon>NPAAA clade</taxon>
        <taxon>indigoferoid/millettioid clade</taxon>
        <taxon>Phaseoleae</taxon>
        <taxon>Vigna</taxon>
    </lineage>
</organism>
<evidence type="ECO:0000313" key="1">
    <source>
        <dbReference type="EMBL" id="QCE10890.1"/>
    </source>
</evidence>
<reference evidence="1 2" key="1">
    <citation type="submission" date="2019-04" db="EMBL/GenBank/DDBJ databases">
        <title>An improved genome assembly and genetic linkage map for asparagus bean, Vigna unguiculata ssp. sesquipedialis.</title>
        <authorList>
            <person name="Xia Q."/>
            <person name="Zhang R."/>
            <person name="Dong Y."/>
        </authorList>
    </citation>
    <scope>NUCLEOTIDE SEQUENCE [LARGE SCALE GENOMIC DNA]</scope>
    <source>
        <tissue evidence="1">Leaf</tissue>
    </source>
</reference>
<gene>
    <name evidence="1" type="ORF">DEO72_LG10g2122</name>
</gene>
<evidence type="ECO:0000313" key="2">
    <source>
        <dbReference type="Proteomes" id="UP000501690"/>
    </source>
</evidence>
<dbReference type="EMBL" id="CP039354">
    <property type="protein sequence ID" value="QCE10890.1"/>
    <property type="molecule type" value="Genomic_DNA"/>
</dbReference>
<keyword evidence="2" id="KW-1185">Reference proteome</keyword>